<dbReference type="InterPro" id="IPR002763">
    <property type="entry name" value="DUF72"/>
</dbReference>
<organism evidence="1 2">
    <name type="scientific">Sphingomonas quercus</name>
    <dbReference type="NCBI Taxonomy" id="2842451"/>
    <lineage>
        <taxon>Bacteria</taxon>
        <taxon>Pseudomonadati</taxon>
        <taxon>Pseudomonadota</taxon>
        <taxon>Alphaproteobacteria</taxon>
        <taxon>Sphingomonadales</taxon>
        <taxon>Sphingomonadaceae</taxon>
        <taxon>Sphingomonas</taxon>
    </lineage>
</organism>
<dbReference type="PANTHER" id="PTHR30348">
    <property type="entry name" value="UNCHARACTERIZED PROTEIN YECE"/>
    <property type="match status" value="1"/>
</dbReference>
<dbReference type="PANTHER" id="PTHR30348:SF4">
    <property type="entry name" value="DUF72 DOMAIN-CONTAINING PROTEIN"/>
    <property type="match status" value="1"/>
</dbReference>
<protein>
    <submittedName>
        <fullName evidence="1">DUF72 domain-containing protein</fullName>
    </submittedName>
</protein>
<dbReference type="Pfam" id="PF01904">
    <property type="entry name" value="DUF72"/>
    <property type="match status" value="1"/>
</dbReference>
<reference evidence="1 2" key="1">
    <citation type="submission" date="2021-06" db="EMBL/GenBank/DDBJ databases">
        <title>Sphingomonas sp. XMGL2, whole genome shotgun sequencing project.</title>
        <authorList>
            <person name="Zhao G."/>
            <person name="Shen L."/>
        </authorList>
    </citation>
    <scope>NUCLEOTIDE SEQUENCE [LARGE SCALE GENOMIC DNA]</scope>
    <source>
        <strain evidence="1 2">XMGL2</strain>
    </source>
</reference>
<keyword evidence="2" id="KW-1185">Reference proteome</keyword>
<evidence type="ECO:0000313" key="1">
    <source>
        <dbReference type="EMBL" id="MBU3079127.1"/>
    </source>
</evidence>
<name>A0ABS6BLD0_9SPHN</name>
<dbReference type="EMBL" id="JAHKRT010000008">
    <property type="protein sequence ID" value="MBU3079127.1"/>
    <property type="molecule type" value="Genomic_DNA"/>
</dbReference>
<evidence type="ECO:0000313" key="2">
    <source>
        <dbReference type="Proteomes" id="UP000776276"/>
    </source>
</evidence>
<proteinExistence type="predicted"/>
<comment type="caution">
    <text evidence="1">The sequence shown here is derived from an EMBL/GenBank/DDBJ whole genome shotgun (WGS) entry which is preliminary data.</text>
</comment>
<gene>
    <name evidence="1" type="ORF">KOF26_14805</name>
</gene>
<sequence>MTRSIPAAIRIGCSGWNYRHWRGAFYPERLAVKRWFAFYAEHFDTVEINNSFYRLPPPETFDGWREQAPPDFRYAVKANRYLTQARKLKDCGEPLDRMLGNMRHLGDRLGPVLYQLPPRFKLNLERLESFLRLLPADITHVFEFRDASWHVEAVFELLEHHGASFCTHDFPGIATPRAASGPIAYVRFHGGTGKYSGRYADDTLLGWADWMAAQARRGRPVWAYFNNDIGGAALHDAQTLRAMIRQATG</sequence>
<dbReference type="RefSeq" id="WP_216326648.1">
    <property type="nucleotide sequence ID" value="NZ_JAHKRT010000008.1"/>
</dbReference>
<accession>A0ABS6BLD0</accession>
<dbReference type="Proteomes" id="UP000776276">
    <property type="component" value="Unassembled WGS sequence"/>
</dbReference>